<name>A0A3B0UFY7_9ZZZZ</name>
<dbReference type="NCBIfam" id="TIGR01071">
    <property type="entry name" value="rplO_bact"/>
    <property type="match status" value="1"/>
</dbReference>
<evidence type="ECO:0000259" key="5">
    <source>
        <dbReference type="Pfam" id="PF00828"/>
    </source>
</evidence>
<dbReference type="PANTHER" id="PTHR12934">
    <property type="entry name" value="50S RIBOSOMAL PROTEIN L15"/>
    <property type="match status" value="1"/>
</dbReference>
<dbReference type="GO" id="GO:0022625">
    <property type="term" value="C:cytosolic large ribosomal subunit"/>
    <property type="evidence" value="ECO:0007669"/>
    <property type="project" value="TreeGrafter"/>
</dbReference>
<sequence length="150" mass="16116">MQLNTLKSNRTTRNVQRVGRGGTRGKTSGRGMKGQKSRAGHSIRPEMRDIIKKLPKRRGYGKNRSRTVRIDRKPFAVVNLKAIEESFSAGDTVTSESLLEKGVIRTLRGTKGVKVLGTGTISKKVTISGCSVSASATKAIEAVGGAIIHV</sequence>
<dbReference type="Pfam" id="PF00828">
    <property type="entry name" value="Ribosomal_L27A"/>
    <property type="match status" value="1"/>
</dbReference>
<feature type="region of interest" description="Disordered" evidence="4">
    <location>
        <begin position="1"/>
        <end position="48"/>
    </location>
</feature>
<dbReference type="InterPro" id="IPR005749">
    <property type="entry name" value="Ribosomal_uL15_bac-type"/>
</dbReference>
<keyword evidence="3" id="KW-0687">Ribonucleoprotein</keyword>
<dbReference type="InterPro" id="IPR036227">
    <property type="entry name" value="Ribosomal_uL15/eL18_sf"/>
</dbReference>
<dbReference type="InterPro" id="IPR001196">
    <property type="entry name" value="Ribosomal_uL15_CS"/>
</dbReference>
<comment type="similarity">
    <text evidence="1">Belongs to the universal ribosomal protein uL15 family.</text>
</comment>
<organism evidence="6">
    <name type="scientific">hydrothermal vent metagenome</name>
    <dbReference type="NCBI Taxonomy" id="652676"/>
    <lineage>
        <taxon>unclassified sequences</taxon>
        <taxon>metagenomes</taxon>
        <taxon>ecological metagenomes</taxon>
    </lineage>
</organism>
<dbReference type="GO" id="GO:0003735">
    <property type="term" value="F:structural constituent of ribosome"/>
    <property type="evidence" value="ECO:0007669"/>
    <property type="project" value="InterPro"/>
</dbReference>
<dbReference type="Gene3D" id="3.100.10.10">
    <property type="match status" value="1"/>
</dbReference>
<evidence type="ECO:0000313" key="6">
    <source>
        <dbReference type="EMBL" id="VAW29925.1"/>
    </source>
</evidence>
<gene>
    <name evidence="6" type="ORF">MNBD_BACTEROID07-563</name>
</gene>
<dbReference type="AlphaFoldDB" id="A0A3B0UFY7"/>
<evidence type="ECO:0000256" key="4">
    <source>
        <dbReference type="SAM" id="MobiDB-lite"/>
    </source>
</evidence>
<feature type="domain" description="Large ribosomal subunit protein uL15/eL18" evidence="5">
    <location>
        <begin position="77"/>
        <end position="147"/>
    </location>
</feature>
<evidence type="ECO:0000256" key="3">
    <source>
        <dbReference type="ARBA" id="ARBA00023274"/>
    </source>
</evidence>
<evidence type="ECO:0000256" key="1">
    <source>
        <dbReference type="ARBA" id="ARBA00007320"/>
    </source>
</evidence>
<dbReference type="PANTHER" id="PTHR12934:SF11">
    <property type="entry name" value="LARGE RIBOSOMAL SUBUNIT PROTEIN UL15M"/>
    <property type="match status" value="1"/>
</dbReference>
<dbReference type="GO" id="GO:0006412">
    <property type="term" value="P:translation"/>
    <property type="evidence" value="ECO:0007669"/>
    <property type="project" value="InterPro"/>
</dbReference>
<evidence type="ECO:0000256" key="2">
    <source>
        <dbReference type="ARBA" id="ARBA00022980"/>
    </source>
</evidence>
<protein>
    <submittedName>
        <fullName evidence="6">LSU ribosomal protein L15p (L27Ae)</fullName>
    </submittedName>
</protein>
<dbReference type="InterPro" id="IPR021131">
    <property type="entry name" value="Ribosomal_uL15/eL18"/>
</dbReference>
<proteinExistence type="inferred from homology"/>
<dbReference type="PROSITE" id="PS00475">
    <property type="entry name" value="RIBOSOMAL_L15"/>
    <property type="match status" value="1"/>
</dbReference>
<keyword evidence="2 6" id="KW-0689">Ribosomal protein</keyword>
<dbReference type="EMBL" id="UOET01000446">
    <property type="protein sequence ID" value="VAW29925.1"/>
    <property type="molecule type" value="Genomic_DNA"/>
</dbReference>
<dbReference type="SUPFAM" id="SSF52080">
    <property type="entry name" value="Ribosomal proteins L15p and L18e"/>
    <property type="match status" value="1"/>
</dbReference>
<dbReference type="HAMAP" id="MF_01341">
    <property type="entry name" value="Ribosomal_uL15"/>
    <property type="match status" value="1"/>
</dbReference>
<dbReference type="InterPro" id="IPR030878">
    <property type="entry name" value="Ribosomal_uL15"/>
</dbReference>
<accession>A0A3B0UFY7</accession>
<reference evidence="6" key="1">
    <citation type="submission" date="2018-06" db="EMBL/GenBank/DDBJ databases">
        <authorList>
            <person name="Zhirakovskaya E."/>
        </authorList>
    </citation>
    <scope>NUCLEOTIDE SEQUENCE</scope>
</reference>